<evidence type="ECO:0000256" key="2">
    <source>
        <dbReference type="ARBA" id="ARBA00023015"/>
    </source>
</evidence>
<evidence type="ECO:0000256" key="1">
    <source>
        <dbReference type="ARBA" id="ARBA00022491"/>
    </source>
</evidence>
<accession>A0A177MQZ9</accession>
<keyword evidence="5" id="KW-0175">Coiled coil</keyword>
<gene>
    <name evidence="7" type="ORF">A1332_07785</name>
</gene>
<keyword evidence="4" id="KW-0804">Transcription</keyword>
<dbReference type="InterPro" id="IPR000551">
    <property type="entry name" value="MerR-type_HTH_dom"/>
</dbReference>
<evidence type="ECO:0000256" key="4">
    <source>
        <dbReference type="ARBA" id="ARBA00023163"/>
    </source>
</evidence>
<feature type="coiled-coil region" evidence="5">
    <location>
        <begin position="97"/>
        <end position="124"/>
    </location>
</feature>
<dbReference type="PANTHER" id="PTHR30204">
    <property type="entry name" value="REDOX-CYCLING DRUG-SENSING TRANSCRIPTIONAL ACTIVATOR SOXR"/>
    <property type="match status" value="1"/>
</dbReference>
<keyword evidence="2" id="KW-0805">Transcription regulation</keyword>
<protein>
    <recommendedName>
        <fullName evidence="6">HTH merR-type domain-containing protein</fullName>
    </recommendedName>
</protein>
<dbReference type="GO" id="GO:0003677">
    <property type="term" value="F:DNA binding"/>
    <property type="evidence" value="ECO:0007669"/>
    <property type="project" value="UniProtKB-KW"/>
</dbReference>
<dbReference type="Pfam" id="PF00376">
    <property type="entry name" value="MerR"/>
    <property type="match status" value="1"/>
</dbReference>
<dbReference type="RefSeq" id="WP_064007158.1">
    <property type="nucleotide sequence ID" value="NZ_LUUG01000046.1"/>
</dbReference>
<dbReference type="EMBL" id="LUUG01000046">
    <property type="protein sequence ID" value="OAI08226.1"/>
    <property type="molecule type" value="Genomic_DNA"/>
</dbReference>
<dbReference type="AlphaFoldDB" id="A0A177MQZ9"/>
<dbReference type="CDD" id="cd00592">
    <property type="entry name" value="HTH_MerR-like"/>
    <property type="match status" value="1"/>
</dbReference>
<reference evidence="7 8" key="1">
    <citation type="submission" date="2016-03" db="EMBL/GenBank/DDBJ databases">
        <authorList>
            <person name="Ploux O."/>
        </authorList>
    </citation>
    <scope>NUCLEOTIDE SEQUENCE [LARGE SCALE GENOMIC DNA]</scope>
    <source>
        <strain evidence="7 8">R-45363</strain>
    </source>
</reference>
<dbReference type="PRINTS" id="PR00040">
    <property type="entry name" value="HTHMERR"/>
</dbReference>
<dbReference type="SUPFAM" id="SSF46955">
    <property type="entry name" value="Putative DNA-binding domain"/>
    <property type="match status" value="1"/>
</dbReference>
<evidence type="ECO:0000313" key="8">
    <source>
        <dbReference type="Proteomes" id="UP000078090"/>
    </source>
</evidence>
<comment type="caution">
    <text evidence="7">The sequence shown here is derived from an EMBL/GenBank/DDBJ whole genome shotgun (WGS) entry which is preliminary data.</text>
</comment>
<keyword evidence="3" id="KW-0238">DNA-binding</keyword>
<dbReference type="SMART" id="SM00422">
    <property type="entry name" value="HTH_MERR"/>
    <property type="match status" value="1"/>
</dbReference>
<dbReference type="InterPro" id="IPR009061">
    <property type="entry name" value="DNA-bd_dom_put_sf"/>
</dbReference>
<organism evidence="7 8">
    <name type="scientific">Methylomonas methanica</name>
    <dbReference type="NCBI Taxonomy" id="421"/>
    <lineage>
        <taxon>Bacteria</taxon>
        <taxon>Pseudomonadati</taxon>
        <taxon>Pseudomonadota</taxon>
        <taxon>Gammaproteobacteria</taxon>
        <taxon>Methylococcales</taxon>
        <taxon>Methylococcaceae</taxon>
        <taxon>Methylomonas</taxon>
    </lineage>
</organism>
<keyword evidence="1" id="KW-0678">Repressor</keyword>
<dbReference type="PANTHER" id="PTHR30204:SF69">
    <property type="entry name" value="MERR-FAMILY TRANSCRIPTIONAL REGULATOR"/>
    <property type="match status" value="1"/>
</dbReference>
<name>A0A177MQZ9_METMH</name>
<dbReference type="Proteomes" id="UP000078090">
    <property type="component" value="Unassembled WGS sequence"/>
</dbReference>
<evidence type="ECO:0000259" key="6">
    <source>
        <dbReference type="PROSITE" id="PS50937"/>
    </source>
</evidence>
<sequence length="164" mass="18598">MRLPPKHQRDVLKIGELADELGTTPRTIRLYEELGLIAPDRTEGGTRLYARKDLKRMAIALQLGRVGIELESVQKLAQTRQQCASGKEASAAMQPLLHDLRIRIRGLLNDLEELDRDLERADMLIRQCGNCHNRPNRQDCPECPVNKNVDLTNIGRLVWDPSCP</sequence>
<feature type="domain" description="HTH merR-type" evidence="6">
    <location>
        <begin position="11"/>
        <end position="79"/>
    </location>
</feature>
<evidence type="ECO:0000256" key="3">
    <source>
        <dbReference type="ARBA" id="ARBA00023125"/>
    </source>
</evidence>
<dbReference type="Gene3D" id="1.10.1660.10">
    <property type="match status" value="1"/>
</dbReference>
<dbReference type="GO" id="GO:0003700">
    <property type="term" value="F:DNA-binding transcription factor activity"/>
    <property type="evidence" value="ECO:0007669"/>
    <property type="project" value="InterPro"/>
</dbReference>
<dbReference type="OrthoDB" id="9802944at2"/>
<dbReference type="InterPro" id="IPR047057">
    <property type="entry name" value="MerR_fam"/>
</dbReference>
<proteinExistence type="predicted"/>
<evidence type="ECO:0000256" key="5">
    <source>
        <dbReference type="SAM" id="Coils"/>
    </source>
</evidence>
<dbReference type="PROSITE" id="PS50937">
    <property type="entry name" value="HTH_MERR_2"/>
    <property type="match status" value="1"/>
</dbReference>
<evidence type="ECO:0000313" key="7">
    <source>
        <dbReference type="EMBL" id="OAI08226.1"/>
    </source>
</evidence>